<organism evidence="9 10">
    <name type="scientific">Eleutherodactylus coqui</name>
    <name type="common">Puerto Rican coqui</name>
    <dbReference type="NCBI Taxonomy" id="57060"/>
    <lineage>
        <taxon>Eukaryota</taxon>
        <taxon>Metazoa</taxon>
        <taxon>Chordata</taxon>
        <taxon>Craniata</taxon>
        <taxon>Vertebrata</taxon>
        <taxon>Euteleostomi</taxon>
        <taxon>Amphibia</taxon>
        <taxon>Batrachia</taxon>
        <taxon>Anura</taxon>
        <taxon>Neobatrachia</taxon>
        <taxon>Hyloidea</taxon>
        <taxon>Eleutherodactylidae</taxon>
        <taxon>Eleutherodactylinae</taxon>
        <taxon>Eleutherodactylus</taxon>
        <taxon>Eleutherodactylus</taxon>
    </lineage>
</organism>
<dbReference type="InterPro" id="IPR042468">
    <property type="entry name" value="Peptidase_C65_otubain_sub1"/>
</dbReference>
<evidence type="ECO:0000256" key="4">
    <source>
        <dbReference type="ARBA" id="ARBA00022670"/>
    </source>
</evidence>
<dbReference type="Proteomes" id="UP000770717">
    <property type="component" value="Unassembled WGS sequence"/>
</dbReference>
<comment type="catalytic activity">
    <reaction evidence="1">
        <text>Thiol-dependent hydrolysis of ester, thioester, amide, peptide and isopeptide bonds formed by the C-terminal Gly of ubiquitin (a 76-residue protein attached to proteins as an intracellular targeting signal).</text>
        <dbReference type="EC" id="3.4.19.12"/>
    </reaction>
</comment>
<dbReference type="PANTHER" id="PTHR12931">
    <property type="entry name" value="UBIQUITIN THIOLESTERASE PROTEIN OTUB"/>
    <property type="match status" value="1"/>
</dbReference>
<dbReference type="GO" id="GO:0005634">
    <property type="term" value="C:nucleus"/>
    <property type="evidence" value="ECO:0007669"/>
    <property type="project" value="TreeGrafter"/>
</dbReference>
<reference evidence="9" key="1">
    <citation type="thesis" date="2020" institute="ProQuest LLC" country="789 East Eisenhower Parkway, Ann Arbor, MI, USA">
        <title>Comparative Genomics and Chromosome Evolution.</title>
        <authorList>
            <person name="Mudd A.B."/>
        </authorList>
    </citation>
    <scope>NUCLEOTIDE SEQUENCE</scope>
    <source>
        <strain evidence="9">HN-11 Male</strain>
        <tissue evidence="9">Kidney and liver</tissue>
    </source>
</reference>
<evidence type="ECO:0000256" key="2">
    <source>
        <dbReference type="ARBA" id="ARBA00006579"/>
    </source>
</evidence>
<dbReference type="PANTHER" id="PTHR12931:SF3">
    <property type="entry name" value="UBIQUITIN THIOESTERASE OTUB2"/>
    <property type="match status" value="1"/>
</dbReference>
<protein>
    <recommendedName>
        <fullName evidence="3">ubiquitinyl hydrolase 1</fullName>
        <ecNumber evidence="3">3.4.19.12</ecNumber>
    </recommendedName>
</protein>
<dbReference type="GO" id="GO:0070536">
    <property type="term" value="P:protein K63-linked deubiquitination"/>
    <property type="evidence" value="ECO:0007669"/>
    <property type="project" value="TreeGrafter"/>
</dbReference>
<evidence type="ECO:0000313" key="10">
    <source>
        <dbReference type="Proteomes" id="UP000770717"/>
    </source>
</evidence>
<dbReference type="InterPro" id="IPR019400">
    <property type="entry name" value="Peptidase_C65_otubain"/>
</dbReference>
<evidence type="ECO:0000256" key="6">
    <source>
        <dbReference type="ARBA" id="ARBA00022801"/>
    </source>
</evidence>
<dbReference type="InterPro" id="IPR003323">
    <property type="entry name" value="OTU_dom"/>
</dbReference>
<dbReference type="GO" id="GO:2000780">
    <property type="term" value="P:negative regulation of double-strand break repair"/>
    <property type="evidence" value="ECO:0007669"/>
    <property type="project" value="TreeGrafter"/>
</dbReference>
<dbReference type="Gene3D" id="3.30.200.60">
    <property type="entry name" value="Peptidase C65 Otubain, subdomain 1"/>
    <property type="match status" value="1"/>
</dbReference>
<name>A0A8J6K5R6_ELECQ</name>
<dbReference type="AlphaFoldDB" id="A0A8J6K5R6"/>
<dbReference type="FunFam" id="1.20.1300.20:FF:000001">
    <property type="entry name" value="Ubiquitin thioesterase OTUB1"/>
    <property type="match status" value="1"/>
</dbReference>
<dbReference type="GO" id="GO:0006508">
    <property type="term" value="P:proteolysis"/>
    <property type="evidence" value="ECO:0007669"/>
    <property type="project" value="UniProtKB-KW"/>
</dbReference>
<dbReference type="Pfam" id="PF10275">
    <property type="entry name" value="Peptidase_C65"/>
    <property type="match status" value="1"/>
</dbReference>
<feature type="domain" description="OTU" evidence="8">
    <location>
        <begin position="37"/>
        <end position="228"/>
    </location>
</feature>
<dbReference type="OrthoDB" id="18915at2759"/>
<dbReference type="EC" id="3.4.19.12" evidence="3"/>
<dbReference type="GO" id="GO:0071108">
    <property type="term" value="P:protein K48-linked deubiquitination"/>
    <property type="evidence" value="ECO:0007669"/>
    <property type="project" value="TreeGrafter"/>
</dbReference>
<evidence type="ECO:0000259" key="8">
    <source>
        <dbReference type="PROSITE" id="PS50802"/>
    </source>
</evidence>
<dbReference type="InterPro" id="IPR042467">
    <property type="entry name" value="Peptidase_C65_otubain_sub2"/>
</dbReference>
<accession>A0A8J6K5R6</accession>
<sequence>MAYDLVSDKYDIARYIEEHGNEPSYQQKLKGLQDHYCAVRWICADGSCFYRGLGFAFLESLLGKPQDLIRLRDRVTQSRYDLLAAGFPEDVFGHYYDTFLRLVDVAETDGSIHNLLRAFNHHEVSDSAVRYLRLLTSAFLRSRADFYQPFIEDAKRVEDFCAQNVEPMTSVCDHIQIAALTQALDIPLKLEYVDSMDRAINEHIFPEGSSPYVYMLYKQNHYTLLYRKEEM</sequence>
<dbReference type="SUPFAM" id="SSF54001">
    <property type="entry name" value="Cysteine proteinases"/>
    <property type="match status" value="1"/>
</dbReference>
<dbReference type="GO" id="GO:0035871">
    <property type="term" value="P:protein K11-linked deubiquitination"/>
    <property type="evidence" value="ECO:0007669"/>
    <property type="project" value="TreeGrafter"/>
</dbReference>
<evidence type="ECO:0000256" key="3">
    <source>
        <dbReference type="ARBA" id="ARBA00012759"/>
    </source>
</evidence>
<comment type="caution">
    <text evidence="9">The sequence shown here is derived from an EMBL/GenBank/DDBJ whole genome shotgun (WGS) entry which is preliminary data.</text>
</comment>
<dbReference type="Gene3D" id="1.20.1300.20">
    <property type="entry name" value="Peptidase C65 Otubain, subdomain 2"/>
    <property type="match status" value="1"/>
</dbReference>
<keyword evidence="6" id="KW-0378">Hydrolase</keyword>
<dbReference type="EMBL" id="WNTK01000006">
    <property type="protein sequence ID" value="KAG9481833.1"/>
    <property type="molecule type" value="Genomic_DNA"/>
</dbReference>
<proteinExistence type="inferred from homology"/>
<keyword evidence="5" id="KW-0833">Ubl conjugation pathway</keyword>
<comment type="similarity">
    <text evidence="2">Belongs to the peptidase C65 family.</text>
</comment>
<evidence type="ECO:0000313" key="9">
    <source>
        <dbReference type="EMBL" id="KAG9481833.1"/>
    </source>
</evidence>
<dbReference type="GO" id="GO:0043130">
    <property type="term" value="F:ubiquitin binding"/>
    <property type="evidence" value="ECO:0007669"/>
    <property type="project" value="TreeGrafter"/>
</dbReference>
<dbReference type="GO" id="GO:0004843">
    <property type="term" value="F:cysteine-type deubiquitinase activity"/>
    <property type="evidence" value="ECO:0007669"/>
    <property type="project" value="UniProtKB-EC"/>
</dbReference>
<evidence type="ECO:0000256" key="1">
    <source>
        <dbReference type="ARBA" id="ARBA00000707"/>
    </source>
</evidence>
<dbReference type="PROSITE" id="PS50802">
    <property type="entry name" value="OTU"/>
    <property type="match status" value="1"/>
</dbReference>
<evidence type="ECO:0000256" key="7">
    <source>
        <dbReference type="ARBA" id="ARBA00022807"/>
    </source>
</evidence>
<evidence type="ECO:0000256" key="5">
    <source>
        <dbReference type="ARBA" id="ARBA00022786"/>
    </source>
</evidence>
<gene>
    <name evidence="9" type="ORF">GDO78_010843</name>
</gene>
<keyword evidence="4" id="KW-0645">Protease</keyword>
<dbReference type="InterPro" id="IPR038765">
    <property type="entry name" value="Papain-like_cys_pep_sf"/>
</dbReference>
<keyword evidence="7" id="KW-0788">Thiol protease</keyword>
<keyword evidence="10" id="KW-1185">Reference proteome</keyword>